<comment type="subcellular location">
    <subcellularLocation>
        <location evidence="1">Cell outer membrane</location>
    </subcellularLocation>
</comment>
<dbReference type="SUPFAM" id="SSF48452">
    <property type="entry name" value="TPR-like"/>
    <property type="match status" value="1"/>
</dbReference>
<evidence type="ECO:0000313" key="8">
    <source>
        <dbReference type="EMBL" id="GGH75966.1"/>
    </source>
</evidence>
<protein>
    <recommendedName>
        <fullName evidence="10">Starch-binding associating with outer membrane</fullName>
    </recommendedName>
</protein>
<feature type="domain" description="RagB/SusD" evidence="6">
    <location>
        <begin position="361"/>
        <end position="602"/>
    </location>
</feature>
<dbReference type="Pfam" id="PF07980">
    <property type="entry name" value="SusD_RagB"/>
    <property type="match status" value="1"/>
</dbReference>
<name>A0A917MXY8_9BACT</name>
<reference evidence="8" key="1">
    <citation type="journal article" date="2014" name="Int. J. Syst. Evol. Microbiol.">
        <title>Complete genome sequence of Corynebacterium casei LMG S-19264T (=DSM 44701T), isolated from a smear-ripened cheese.</title>
        <authorList>
            <consortium name="US DOE Joint Genome Institute (JGI-PGF)"/>
            <person name="Walter F."/>
            <person name="Albersmeier A."/>
            <person name="Kalinowski J."/>
            <person name="Ruckert C."/>
        </authorList>
    </citation>
    <scope>NUCLEOTIDE SEQUENCE</scope>
    <source>
        <strain evidence="8">CGMCC 1.15290</strain>
    </source>
</reference>
<proteinExistence type="inferred from homology"/>
<accession>A0A917MXY8</accession>
<dbReference type="GO" id="GO:0009279">
    <property type="term" value="C:cell outer membrane"/>
    <property type="evidence" value="ECO:0007669"/>
    <property type="project" value="UniProtKB-SubCell"/>
</dbReference>
<dbReference type="AlphaFoldDB" id="A0A917MXY8"/>
<comment type="caution">
    <text evidence="8">The sequence shown here is derived from an EMBL/GenBank/DDBJ whole genome shotgun (WGS) entry which is preliminary data.</text>
</comment>
<reference evidence="8" key="2">
    <citation type="submission" date="2020-09" db="EMBL/GenBank/DDBJ databases">
        <authorList>
            <person name="Sun Q."/>
            <person name="Zhou Y."/>
        </authorList>
    </citation>
    <scope>NUCLEOTIDE SEQUENCE</scope>
    <source>
        <strain evidence="8">CGMCC 1.15290</strain>
    </source>
</reference>
<dbReference type="InterPro" id="IPR011990">
    <property type="entry name" value="TPR-like_helical_dom_sf"/>
</dbReference>
<evidence type="ECO:0008006" key="10">
    <source>
        <dbReference type="Google" id="ProtNLM"/>
    </source>
</evidence>
<dbReference type="Gene3D" id="1.25.40.390">
    <property type="match status" value="1"/>
</dbReference>
<dbReference type="Pfam" id="PF14322">
    <property type="entry name" value="SusD-like_3"/>
    <property type="match status" value="1"/>
</dbReference>
<keyword evidence="3" id="KW-0732">Signal</keyword>
<keyword evidence="5" id="KW-0998">Cell outer membrane</keyword>
<evidence type="ECO:0000256" key="5">
    <source>
        <dbReference type="ARBA" id="ARBA00023237"/>
    </source>
</evidence>
<evidence type="ECO:0000256" key="1">
    <source>
        <dbReference type="ARBA" id="ARBA00004442"/>
    </source>
</evidence>
<dbReference type="PROSITE" id="PS51257">
    <property type="entry name" value="PROKAR_LIPOPROTEIN"/>
    <property type="match status" value="1"/>
</dbReference>
<dbReference type="RefSeq" id="WP_188955675.1">
    <property type="nucleotide sequence ID" value="NZ_BMIB01000004.1"/>
</dbReference>
<dbReference type="InterPro" id="IPR033985">
    <property type="entry name" value="SusD-like_N"/>
</dbReference>
<dbReference type="EMBL" id="BMIB01000004">
    <property type="protein sequence ID" value="GGH75966.1"/>
    <property type="molecule type" value="Genomic_DNA"/>
</dbReference>
<evidence type="ECO:0000256" key="2">
    <source>
        <dbReference type="ARBA" id="ARBA00006275"/>
    </source>
</evidence>
<evidence type="ECO:0000313" key="9">
    <source>
        <dbReference type="Proteomes" id="UP000627292"/>
    </source>
</evidence>
<keyword evidence="9" id="KW-1185">Reference proteome</keyword>
<organism evidence="8 9">
    <name type="scientific">Filimonas zeae</name>
    <dbReference type="NCBI Taxonomy" id="1737353"/>
    <lineage>
        <taxon>Bacteria</taxon>
        <taxon>Pseudomonadati</taxon>
        <taxon>Bacteroidota</taxon>
        <taxon>Chitinophagia</taxon>
        <taxon>Chitinophagales</taxon>
        <taxon>Chitinophagaceae</taxon>
        <taxon>Filimonas</taxon>
    </lineage>
</organism>
<sequence>MKLIYKIQASLMVAGVLLAGGCQKKLEEKPHTVFTIEYLRSPGGFQSAVYALYSGMRFDYGPIGAVLIANSGTDEWTYGDQVTGGSELELGTYPLTSPNGHILTPWNRNFSNINLANAILKLAPEIALDDATKTKLLAETRYLRGLYYFLLVQQFGAIPLDLGSGELQFNQSPYQGFNRLPQAELFVKNYKAIIEDFTFATENLPDKRPNNAFYLSKAAAFHMLAKAYLFRAYSTAKQTDDFKNAWNTAKKLLDNQGQYGVSLLADYADVHKEGNDYNAEILYSVERLPGSPIDNEVASPGTDFANKANISNNLFNCNYQNNVAIPAGSGKYPVDRVIQYGRPLRQLCPNPYVYNVAFADKINDSRYDNTFRTVWLATNTNVTGIAVGDTAYVLAPTDAWADSVNALGTKKYRTIAPREFYLPSRPAIQMFPNLKKYDDNKRGTANDVSGRPFVVSKLSEVYLLAAEAAIGDGRPADALPLILTLRKRAAYRTNISAPVLAARENLMTKRNAGTVASPVWVDLTDTDMTLEFILDERTRELCGESVRWADLACRNKLYDRVRTYNAAAAAKVRVLDVLRPIPQTTLDAMNDPEKAKYQNPGYN</sequence>
<gene>
    <name evidence="8" type="ORF">GCM10011379_40100</name>
</gene>
<evidence type="ECO:0000259" key="7">
    <source>
        <dbReference type="Pfam" id="PF14322"/>
    </source>
</evidence>
<feature type="domain" description="SusD-like N-terminal" evidence="7">
    <location>
        <begin position="97"/>
        <end position="229"/>
    </location>
</feature>
<dbReference type="Proteomes" id="UP000627292">
    <property type="component" value="Unassembled WGS sequence"/>
</dbReference>
<comment type="similarity">
    <text evidence="2">Belongs to the SusD family.</text>
</comment>
<evidence type="ECO:0000256" key="4">
    <source>
        <dbReference type="ARBA" id="ARBA00023136"/>
    </source>
</evidence>
<evidence type="ECO:0000259" key="6">
    <source>
        <dbReference type="Pfam" id="PF07980"/>
    </source>
</evidence>
<evidence type="ECO:0000256" key="3">
    <source>
        <dbReference type="ARBA" id="ARBA00022729"/>
    </source>
</evidence>
<dbReference type="InterPro" id="IPR012944">
    <property type="entry name" value="SusD_RagB_dom"/>
</dbReference>
<keyword evidence="4" id="KW-0472">Membrane</keyword>